<dbReference type="GO" id="GO:0000122">
    <property type="term" value="P:negative regulation of transcription by RNA polymerase II"/>
    <property type="evidence" value="ECO:0007669"/>
    <property type="project" value="TreeGrafter"/>
</dbReference>
<dbReference type="PANTHER" id="PTHR12346">
    <property type="entry name" value="SIN3B-RELATED"/>
    <property type="match status" value="1"/>
</dbReference>
<evidence type="ECO:0000256" key="1">
    <source>
        <dbReference type="ARBA" id="ARBA00004123"/>
    </source>
</evidence>
<comment type="caution">
    <text evidence="5">The sequence shown here is derived from an EMBL/GenBank/DDBJ whole genome shotgun (WGS) entry which is preliminary data.</text>
</comment>
<organism evidence="5 6">
    <name type="scientific">Quercus suber</name>
    <name type="common">Cork oak</name>
    <dbReference type="NCBI Taxonomy" id="58331"/>
    <lineage>
        <taxon>Eukaryota</taxon>
        <taxon>Viridiplantae</taxon>
        <taxon>Streptophyta</taxon>
        <taxon>Embryophyta</taxon>
        <taxon>Tracheophyta</taxon>
        <taxon>Spermatophyta</taxon>
        <taxon>Magnoliopsida</taxon>
        <taxon>eudicotyledons</taxon>
        <taxon>Gunneridae</taxon>
        <taxon>Pentapetalae</taxon>
        <taxon>rosids</taxon>
        <taxon>fabids</taxon>
        <taxon>Fagales</taxon>
        <taxon>Fagaceae</taxon>
        <taxon>Quercus</taxon>
    </lineage>
</organism>
<dbReference type="AlphaFoldDB" id="A0AAW0JE18"/>
<keyword evidence="4" id="KW-0812">Transmembrane</keyword>
<dbReference type="GO" id="GO:0003714">
    <property type="term" value="F:transcription corepressor activity"/>
    <property type="evidence" value="ECO:0007669"/>
    <property type="project" value="InterPro"/>
</dbReference>
<dbReference type="GO" id="GO:0000785">
    <property type="term" value="C:chromatin"/>
    <property type="evidence" value="ECO:0007669"/>
    <property type="project" value="TreeGrafter"/>
</dbReference>
<dbReference type="Proteomes" id="UP000237347">
    <property type="component" value="Unassembled WGS sequence"/>
</dbReference>
<evidence type="ECO:0000313" key="6">
    <source>
        <dbReference type="Proteomes" id="UP000237347"/>
    </source>
</evidence>
<evidence type="ECO:0000256" key="2">
    <source>
        <dbReference type="ARBA" id="ARBA00023242"/>
    </source>
</evidence>
<proteinExistence type="predicted"/>
<dbReference type="GO" id="GO:0000118">
    <property type="term" value="C:histone deacetylase complex"/>
    <property type="evidence" value="ECO:0007669"/>
    <property type="project" value="TreeGrafter"/>
</dbReference>
<dbReference type="InterPro" id="IPR039774">
    <property type="entry name" value="Sin3-like"/>
</dbReference>
<evidence type="ECO:0000313" key="5">
    <source>
        <dbReference type="EMBL" id="KAK7825152.1"/>
    </source>
</evidence>
<keyword evidence="2 3" id="KW-0539">Nucleus</keyword>
<feature type="transmembrane region" description="Helical" evidence="4">
    <location>
        <begin position="238"/>
        <end position="261"/>
    </location>
</feature>
<gene>
    <name evidence="5" type="primary">SNL1_3</name>
    <name evidence="5" type="ORF">CFP56_033668</name>
</gene>
<comment type="subcellular location">
    <subcellularLocation>
        <location evidence="1 3">Nucleus</location>
    </subcellularLocation>
</comment>
<dbReference type="EMBL" id="PKMF04000583">
    <property type="protein sequence ID" value="KAK7825152.1"/>
    <property type="molecule type" value="Genomic_DNA"/>
</dbReference>
<dbReference type="Gene3D" id="1.20.1160.11">
    <property type="entry name" value="Paired amphipathic helix"/>
    <property type="match status" value="1"/>
</dbReference>
<keyword evidence="4" id="KW-0472">Membrane</keyword>
<dbReference type="Pfam" id="PF02671">
    <property type="entry name" value="PAH"/>
    <property type="match status" value="2"/>
</dbReference>
<reference evidence="5 6" key="1">
    <citation type="journal article" date="2018" name="Sci. Data">
        <title>The draft genome sequence of cork oak.</title>
        <authorList>
            <person name="Ramos A.M."/>
            <person name="Usie A."/>
            <person name="Barbosa P."/>
            <person name="Barros P.M."/>
            <person name="Capote T."/>
            <person name="Chaves I."/>
            <person name="Simoes F."/>
            <person name="Abreu I."/>
            <person name="Carrasquinho I."/>
            <person name="Faro C."/>
            <person name="Guimaraes J.B."/>
            <person name="Mendonca D."/>
            <person name="Nobrega F."/>
            <person name="Rodrigues L."/>
            <person name="Saibo N.J.M."/>
            <person name="Varela M.C."/>
            <person name="Egas C."/>
            <person name="Matos J."/>
            <person name="Miguel C.M."/>
            <person name="Oliveira M.M."/>
            <person name="Ricardo C.P."/>
            <person name="Goncalves S."/>
        </authorList>
    </citation>
    <scope>NUCLEOTIDE SEQUENCE [LARGE SCALE GENOMIC DNA]</scope>
    <source>
        <strain evidence="6">cv. HL8</strain>
    </source>
</reference>
<evidence type="ECO:0000256" key="3">
    <source>
        <dbReference type="PROSITE-ProRule" id="PRU00810"/>
    </source>
</evidence>
<keyword evidence="4" id="KW-1133">Transmembrane helix</keyword>
<dbReference type="InterPro" id="IPR036600">
    <property type="entry name" value="PAH_sf"/>
</dbReference>
<feature type="transmembrane region" description="Helical" evidence="4">
    <location>
        <begin position="267"/>
        <end position="289"/>
    </location>
</feature>
<accession>A0AAW0JE18</accession>
<name>A0AAW0JE18_QUESU</name>
<protein>
    <submittedName>
        <fullName evidence="5">Paired amphipathic helix protein sin3-like 1</fullName>
    </submittedName>
</protein>
<evidence type="ECO:0000256" key="4">
    <source>
        <dbReference type="SAM" id="Phobius"/>
    </source>
</evidence>
<sequence>MKRLRDDGSSSQSASLSGDSLEGTAIACMKFLSWITGTWHLKPNGLCHCLFVQNYTVGVISKVKELFERHYNSKQLSSSSPGDLIGTVSVMIRVKEIFEGHNNLISGFNIFLQKGYEIALDNDEALPQEKTVECQEAISFVKKIKVKILFHSVEFQLQMLIRFQNDVHIYKAFLDIWNMYWNEHKDIIEVYSEISSLFNGHLDLLDEFRRFLLEAAYLSAEHTFLKMYRKEHKDKTKVYNEVITVLDIYYGSVCSMLLLYWKVSYSSNFFSIFSGLDFFVFLVVFVYNFRLPLFFSDHPDLLDDDLKIEN</sequence>
<dbReference type="SUPFAM" id="SSF47762">
    <property type="entry name" value="PAH2 domain"/>
    <property type="match status" value="2"/>
</dbReference>
<keyword evidence="6" id="KW-1185">Reference proteome</keyword>
<dbReference type="PANTHER" id="PTHR12346:SF8">
    <property type="entry name" value="PAIRED AMPHIPATHIC HELIX PROTEIN SIN3-LIKE 2"/>
    <property type="match status" value="1"/>
</dbReference>
<dbReference type="InterPro" id="IPR003822">
    <property type="entry name" value="PAH"/>
</dbReference>
<dbReference type="PROSITE" id="PS51477">
    <property type="entry name" value="PAH"/>
    <property type="match status" value="1"/>
</dbReference>